<protein>
    <submittedName>
        <fullName evidence="2">Uncharacterized protein</fullName>
    </submittedName>
</protein>
<dbReference type="RefSeq" id="WP_268611756.1">
    <property type="nucleotide sequence ID" value="NZ_CP113797.1"/>
</dbReference>
<dbReference type="KEGG" id="tsin:OXH18_06970"/>
<dbReference type="Proteomes" id="UP001163152">
    <property type="component" value="Chromosome"/>
</dbReference>
<keyword evidence="3" id="KW-1185">Reference proteome</keyword>
<dbReference type="AlphaFoldDB" id="A0A9E8ZE83"/>
<name>A0A9E8ZE83_9CYAN</name>
<feature type="compositionally biased region" description="Low complexity" evidence="1">
    <location>
        <begin position="116"/>
        <end position="148"/>
    </location>
</feature>
<evidence type="ECO:0000313" key="2">
    <source>
        <dbReference type="EMBL" id="WAL61720.1"/>
    </source>
</evidence>
<evidence type="ECO:0000256" key="1">
    <source>
        <dbReference type="SAM" id="MobiDB-lite"/>
    </source>
</evidence>
<dbReference type="EMBL" id="CP113797">
    <property type="protein sequence ID" value="WAL61720.1"/>
    <property type="molecule type" value="Genomic_DNA"/>
</dbReference>
<reference evidence="2" key="1">
    <citation type="submission" date="2022-12" db="EMBL/GenBank/DDBJ databases">
        <title>Polyphasic identification of a Novel Hot-Spring Cyanobacterium Ocullathermofonsia sinensis gen nov. sp. nov. and Genomic Insights on its Adaptations to the Thermal Habitat.</title>
        <authorList>
            <person name="Daroch M."/>
            <person name="Tang J."/>
            <person name="Jiang Y."/>
        </authorList>
    </citation>
    <scope>NUCLEOTIDE SEQUENCE</scope>
    <source>
        <strain evidence="2">PKUAC-SCTA174</strain>
    </source>
</reference>
<accession>A0A9E8ZE83</accession>
<organism evidence="2 3">
    <name type="scientific">Thermocoleostomius sinensis A174</name>
    <dbReference type="NCBI Taxonomy" id="2016057"/>
    <lineage>
        <taxon>Bacteria</taxon>
        <taxon>Bacillati</taxon>
        <taxon>Cyanobacteriota</taxon>
        <taxon>Cyanophyceae</taxon>
        <taxon>Oculatellales</taxon>
        <taxon>Oculatellaceae</taxon>
        <taxon>Thermocoleostomius</taxon>
    </lineage>
</organism>
<evidence type="ECO:0000313" key="3">
    <source>
        <dbReference type="Proteomes" id="UP001163152"/>
    </source>
</evidence>
<gene>
    <name evidence="2" type="ORF">OXH18_06970</name>
</gene>
<feature type="region of interest" description="Disordered" evidence="1">
    <location>
        <begin position="115"/>
        <end position="198"/>
    </location>
</feature>
<sequence length="301" mass="31918">MRLFLTRHDAVFVRSVLLFSATVLTLQGLETRSWAQTLPTCAPPQTNEHLLLVVRQQADTEEQLRQLLPENAVLTNCQYLNDPVVRVGGFATAEIANAWAQYLADMTGLQAFVARPSTAPSPSPEASTPPTEPASSSNLPSSTQPSVSGETNATVSETTSQPPSVESASPAFPTPTDVSATPEPVPESAPQPAVNAAAPTVDRVGSTEMFNPQPLGAGYAVLVHYFNRPEVAADVKQLTAQPVGLVSYEQRPFLLATHTTDPTVAAALLQALNERGFTAILVDSRRAVLLTPAVVGTEQEG</sequence>
<proteinExistence type="predicted"/>
<feature type="compositionally biased region" description="Polar residues" evidence="1">
    <location>
        <begin position="149"/>
        <end position="167"/>
    </location>
</feature>